<keyword evidence="2 3" id="KW-0472">Membrane</keyword>
<evidence type="ECO:0000256" key="2">
    <source>
        <dbReference type="ARBA" id="ARBA00023136"/>
    </source>
</evidence>
<proteinExistence type="predicted"/>
<dbReference type="PANTHER" id="PTHR37042:SF4">
    <property type="entry name" value="OUTER MEMBRANE PROTEIN RV1973"/>
    <property type="match status" value="1"/>
</dbReference>
<protein>
    <recommendedName>
        <fullName evidence="6">Mce-associated membrane protein</fullName>
    </recommendedName>
</protein>
<keyword evidence="5" id="KW-1185">Reference proteome</keyword>
<reference evidence="5" key="1">
    <citation type="submission" date="2019-04" db="EMBL/GenBank/DDBJ databases">
        <title>Draft genome sequence of Pseudonocardiaceae bacterium SL3-2-4.</title>
        <authorList>
            <person name="Ningsih F."/>
            <person name="Yokota A."/>
            <person name="Sakai Y."/>
            <person name="Nanatani K."/>
            <person name="Yabe S."/>
            <person name="Oetari A."/>
            <person name="Sjamsuridzal W."/>
        </authorList>
    </citation>
    <scope>NUCLEOTIDE SEQUENCE [LARGE SCALE GENOMIC DNA]</scope>
    <source>
        <strain evidence="5">SL3-2-4</strain>
    </source>
</reference>
<dbReference type="OrthoDB" id="3638080at2"/>
<dbReference type="Proteomes" id="UP000298860">
    <property type="component" value="Unassembled WGS sequence"/>
</dbReference>
<feature type="transmembrane region" description="Helical" evidence="3">
    <location>
        <begin position="26"/>
        <end position="46"/>
    </location>
</feature>
<evidence type="ECO:0000313" key="4">
    <source>
        <dbReference type="EMBL" id="GDY29131.1"/>
    </source>
</evidence>
<organism evidence="4 5">
    <name type="scientific">Gandjariella thermophila</name>
    <dbReference type="NCBI Taxonomy" id="1931992"/>
    <lineage>
        <taxon>Bacteria</taxon>
        <taxon>Bacillati</taxon>
        <taxon>Actinomycetota</taxon>
        <taxon>Actinomycetes</taxon>
        <taxon>Pseudonocardiales</taxon>
        <taxon>Pseudonocardiaceae</taxon>
        <taxon>Gandjariella</taxon>
    </lineage>
</organism>
<evidence type="ECO:0008006" key="6">
    <source>
        <dbReference type="Google" id="ProtNLM"/>
    </source>
</evidence>
<gene>
    <name evidence="4" type="ORF">GTS_07640</name>
</gene>
<dbReference type="GO" id="GO:0016020">
    <property type="term" value="C:membrane"/>
    <property type="evidence" value="ECO:0007669"/>
    <property type="project" value="UniProtKB-SubCell"/>
</dbReference>
<sequence length="185" mass="19466">MTVSGAAPAAPGDATAAGGRDRVRDALAVLAVLAVATASWFGWSWWHTAHDEDLQFASARDAVLDAGRQELIVLNTLDYQDADHGLERWRQAATGALLDELTRSRDSDAQQIRTAKTATAAKVVEAAVTRLDTHAGTADVIAVLEVSVTANGGQPSIRRSRLDAGMARTPQGWKVASLQVVGVVG</sequence>
<evidence type="ECO:0000256" key="1">
    <source>
        <dbReference type="ARBA" id="ARBA00004370"/>
    </source>
</evidence>
<comment type="subcellular location">
    <subcellularLocation>
        <location evidence="1">Membrane</location>
    </subcellularLocation>
</comment>
<accession>A0A4D4IY26</accession>
<comment type="caution">
    <text evidence="4">The sequence shown here is derived from an EMBL/GenBank/DDBJ whole genome shotgun (WGS) entry which is preliminary data.</text>
</comment>
<keyword evidence="3" id="KW-0812">Transmembrane</keyword>
<name>A0A4D4IY26_9PSEU</name>
<dbReference type="RefSeq" id="WP_137812286.1">
    <property type="nucleotide sequence ID" value="NZ_BJFL01000002.1"/>
</dbReference>
<dbReference type="AlphaFoldDB" id="A0A4D4IY26"/>
<dbReference type="EMBL" id="BJFL01000002">
    <property type="protein sequence ID" value="GDY29131.1"/>
    <property type="molecule type" value="Genomic_DNA"/>
</dbReference>
<dbReference type="PANTHER" id="PTHR37042">
    <property type="entry name" value="OUTER MEMBRANE PROTEIN RV1973"/>
    <property type="match status" value="1"/>
</dbReference>
<evidence type="ECO:0000256" key="3">
    <source>
        <dbReference type="SAM" id="Phobius"/>
    </source>
</evidence>
<evidence type="ECO:0000313" key="5">
    <source>
        <dbReference type="Proteomes" id="UP000298860"/>
    </source>
</evidence>
<keyword evidence="3" id="KW-1133">Transmembrane helix</keyword>